<feature type="transmembrane region" description="Helical" evidence="3">
    <location>
        <begin position="1147"/>
        <end position="1169"/>
    </location>
</feature>
<keyword evidence="3" id="KW-0812">Transmembrane</keyword>
<feature type="domain" description="Tape measure protein N-terminal" evidence="4">
    <location>
        <begin position="132"/>
        <end position="279"/>
    </location>
</feature>
<feature type="transmembrane region" description="Helical" evidence="3">
    <location>
        <begin position="1391"/>
        <end position="1411"/>
    </location>
</feature>
<feature type="transmembrane region" description="Helical" evidence="3">
    <location>
        <begin position="975"/>
        <end position="993"/>
    </location>
</feature>
<evidence type="ECO:0000256" key="1">
    <source>
        <dbReference type="ARBA" id="ARBA00022465"/>
    </source>
</evidence>
<feature type="transmembrane region" description="Helical" evidence="3">
    <location>
        <begin position="1121"/>
        <end position="1141"/>
    </location>
</feature>
<keyword evidence="1" id="KW-1188">Viral release from host cell</keyword>
<feature type="transmembrane region" description="Helical" evidence="3">
    <location>
        <begin position="1418"/>
        <end position="1439"/>
    </location>
</feature>
<proteinExistence type="predicted"/>
<feature type="coiled-coil region" evidence="2">
    <location>
        <begin position="2703"/>
        <end position="2774"/>
    </location>
</feature>
<organism evidence="5">
    <name type="scientific">Siphoviridae sp. ctEBu1</name>
    <dbReference type="NCBI Taxonomy" id="2825393"/>
    <lineage>
        <taxon>Viruses</taxon>
        <taxon>Duplodnaviria</taxon>
        <taxon>Heunggongvirae</taxon>
        <taxon>Uroviricota</taxon>
        <taxon>Caudoviricetes</taxon>
    </lineage>
</organism>
<evidence type="ECO:0000256" key="2">
    <source>
        <dbReference type="SAM" id="Coils"/>
    </source>
</evidence>
<feature type="transmembrane region" description="Helical" evidence="3">
    <location>
        <begin position="853"/>
        <end position="875"/>
    </location>
</feature>
<name>A0A8S5QGS7_9CAUD</name>
<reference evidence="5" key="1">
    <citation type="journal article" date="2021" name="Proc. Natl. Acad. Sci. U.S.A.">
        <title>A Catalog of Tens of Thousands of Viruses from Human Metagenomes Reveals Hidden Associations with Chronic Diseases.</title>
        <authorList>
            <person name="Tisza M.J."/>
            <person name="Buck C.B."/>
        </authorList>
    </citation>
    <scope>NUCLEOTIDE SEQUENCE</scope>
    <source>
        <strain evidence="5">CtEBu1</strain>
    </source>
</reference>
<evidence type="ECO:0000256" key="3">
    <source>
        <dbReference type="SAM" id="Phobius"/>
    </source>
</evidence>
<accession>A0A8S5QGS7</accession>
<feature type="transmembrane region" description="Helical" evidence="3">
    <location>
        <begin position="1208"/>
        <end position="1229"/>
    </location>
</feature>
<feature type="transmembrane region" description="Helical" evidence="3">
    <location>
        <begin position="825"/>
        <end position="847"/>
    </location>
</feature>
<dbReference type="InterPro" id="IPR013491">
    <property type="entry name" value="Tape_meas_N"/>
</dbReference>
<evidence type="ECO:0000313" key="5">
    <source>
        <dbReference type="EMBL" id="DAE18083.1"/>
    </source>
</evidence>
<feature type="transmembrane region" description="Helical" evidence="3">
    <location>
        <begin position="798"/>
        <end position="818"/>
    </location>
</feature>
<feature type="transmembrane region" description="Helical" evidence="3">
    <location>
        <begin position="1359"/>
        <end position="1379"/>
    </location>
</feature>
<feature type="transmembrane region" description="Helical" evidence="3">
    <location>
        <begin position="1031"/>
        <end position="1052"/>
    </location>
</feature>
<evidence type="ECO:0000259" key="4">
    <source>
        <dbReference type="Pfam" id="PF20155"/>
    </source>
</evidence>
<feature type="coiled-coil region" evidence="2">
    <location>
        <begin position="3119"/>
        <end position="3146"/>
    </location>
</feature>
<feature type="transmembrane region" description="Helical" evidence="3">
    <location>
        <begin position="887"/>
        <end position="907"/>
    </location>
</feature>
<dbReference type="EMBL" id="BK015651">
    <property type="protein sequence ID" value="DAE18083.1"/>
    <property type="molecule type" value="Genomic_DNA"/>
</dbReference>
<keyword evidence="3" id="KW-1133">Transmembrane helix</keyword>
<keyword evidence="1" id="KW-1245">Viral tail assembly</keyword>
<protein>
    <submittedName>
        <fullName evidence="5">Tail tape measure</fullName>
    </submittedName>
</protein>
<dbReference type="GO" id="GO:0098003">
    <property type="term" value="P:viral tail assembly"/>
    <property type="evidence" value="ECO:0007669"/>
    <property type="project" value="UniProtKB-KW"/>
</dbReference>
<keyword evidence="3" id="KW-0472">Membrane</keyword>
<feature type="transmembrane region" description="Helical" evidence="3">
    <location>
        <begin position="1088"/>
        <end position="1109"/>
    </location>
</feature>
<feature type="transmembrane region" description="Helical" evidence="3">
    <location>
        <begin position="1323"/>
        <end position="1347"/>
    </location>
</feature>
<dbReference type="NCBIfam" id="TIGR02675">
    <property type="entry name" value="tape_meas_nterm"/>
    <property type="match status" value="1"/>
</dbReference>
<feature type="transmembrane region" description="Helical" evidence="3">
    <location>
        <begin position="1181"/>
        <end position="1202"/>
    </location>
</feature>
<sequence>MSRTIDERVVEMRFDNRQFEQNVQTSLSTLDKLKRGLDLDGAAKGLENLGTAAKKCDMSALSSSVETVRAKFSAFEVVAMTALSNITNSAINTGKQLVSALTIDPIKTGFQEYETQIGAIQTILANTQHEGTNLQQVNRALDELNTYADKTIYNFTEMTRNIGTFTAAGVDLQTSVDSIKGIANLAAVSGSTSQQASTAMYQLSQALAAGKVSLMDWNSVVNAGMGGKVFQDALVRTSELLGTGAENAINMYGSFRESLTRGEWLTTEVLTETLKQFAGAYSEADLIQQGFTEAQAKEIAQMAQTAEDAATKVKTFTQLWDTLKESAQSGWTATWEILVGDFEEAKELLTEISNTIGGVISESAQARNEFLSGGLSSGWKQLLDQGIADEAGFIESIQTVARESGDAFDQLVADSESFTDALKQGLTDGVISSETLSDAVFDLQGKMSGMSQEERKAAGYTSEMVEQIETLADGLRDGSISMDEFTEKILKPSGRENLIESIWNAAKGLVSVITPIKDAFRDIFPPATSDQLYALTETLRNFSEHLTISDETADKLQRTFKGLFSILDLGRQAIVAVVNAIMPMAGGVGSLADGLLTVTATIGDFLTGINDAAKKGEIFNKVAQGISDVLGFIASGIKSFIGFIGDVFAVPGFEAFQALLERIQTRIGQVIDAVSSLGFGVDDAVNTMDSAIGNSKFLSMLQSLFNGVKTIASGIIGVLGGLSATLIDAIGNADFSGIIDLLNGISLGGIAIGITKFMNSLTKSFDDVGSLLDNVKGILDGVRGCFEAYQTQLKAGTLLKIASAIAILAASIVAISLIDSSKLNASLGAITVLFAELMASMAIFSRISGEVKGVIKGTTAMFGVSTSVLLLASALKKISDIEPEQMVVALTGIAGLMTAMVAAAKVLGSGSGTVIKGAAQMVVFAGAIKMLASACTDLAQLDFAGLVKGLTGVGVLMAEVSLFTKKVTINKGTMVTATGILVLASAMKVFASACKDFGQMNVGELVKGLSSIGALLLEITAFTKLTGNAQGLISTGLAMIEIGAAMKIFASAMADFGGMSLEEIGKGLLAMGGALAEVVIAMKAMPKNLIATGAGLVTVGAALNVLAEALGKMGGMSWEGIAKSLVAMGGALAELAIGLNFMNGTLAGSAAMLVAAGALAVLTPVLFTLGSMSWESIAKGLITVAGAFTVIGVAGAVLTPLLPTILGLGGAFALIGVGIAGLGAGLLLVGTGLTAIAVGITGLATSLGAGVTIIVAGLTSIITGIAALIPAIAQQLGEAVIAFAEVITKGAPAIGNAVKALILTLVDVLVECVPAIANGALELVAGVLAALAAYTPQIVDSIMLFLIEIIDGLARNLPTLIQSVVDLLMSFFSGIVSALGSIDTDALLKGVAGIGLLSGIMVALGALAGLIPAAMVGVLGLGVVMAELAVVLAAVGGLAQIPGLEWLIGEGGKLLQTIGNAIGGFIGGIVGGFMSGVSSSFPQIGADLGAFMTNVQPFINGAKSIDASMLDGVKALTEAIILITAADLLEGLTSWLTGGSSLSDFAEQLVPFGEAMVQFSNSITGLDGDLVSTAAIAGKTLAEMAATLPNSGGIAGFFAGENDMGEFGNQLVGFGESMMKFAASIKGLDTDAVTNAATAGKAMAEMAATLPNTGGAVAFFTGDNDMSTFGDQLVPFGEAIKAYSDAVTGLDVDAVKNSAIAGQAMSELAATLPNTGGAVAFFAGDNDMATFGEQLASFGESMKNYSKSVSGLDGDAVANSAVAGKTLVELANTIPNTGGLVAFFTGDNDLETFGDQLVPFGEAMKAYSDSVTGMDSEAVTASTTAAKALAELQASLPNIGGVVDFFTGGNDLETFANGLLPFGEGMKAYADSVSGMDTGAVSASVTAAQALAALQASLPSVGGVMEFFTGGNDLGTFADGVLAFGEAMKSYGDAVSGIDTGAVSASAVAAQALAQLQASLPNVGGIMEFFTGGNDLSKFSEGVIPFGEAMKSYGEAVAGINTDAVEASGVAAQSLAKLQATLPQVGGVMEFFTGGNDLGKFAEGIVPFGAAMKSYGEAVADIKAEAITASAVAAQSLAQLQADLPNVGGVMAFFNGSNDLGTFAAGIVPFGAAMKSYGDAVAEINANSITSSAVAAQSLAKLQESLPLVGGVMTFFNGSNDLVTFAAGIVPFGAAMKSYSDAVADINPTAVESSASAGQALVELANTLPNTGGLVSFFTGGTDLAAFGDDLTAFGADLAAYAEAIKDVKPEAVTASANAASALSNLATGLPDSSLFDQWFGGDQTLASFGADISQFGSSMKDYYNEISGIDIGKLSDVITQVWDLIDLAEGVNGISTSGLTNFADSMKKMGGTGITGFTEAFYNCGDAINSAVVSMLSSVSGSITSNISVASSAMETLVESMADIVDGKVVVIEDAIEGMMRNIGTTITASSNTVKTAMGTVVTAAASKINSMKPEFETAGENAGQGFVNGIRSKFGASSSAGRSLGLAALNAAKKALDSHSPSREFIYLGENIGEGLAIGVNNSIVPAAQATSDMIGEVIDVSNKGIDAWKDWVDEKTYYDELSLKDQLAGWENLQQKYKAGSEERKEIDREVYRLQNELVASTYQASLDWIEEEKYYNRLSTEEELAAYERMQSRYMEGSEERMEIDRKVYTLRNQLVDESYQNSMDWIEKEKNYGRMSLADELAAYKRVQSRYAAGTEEREEMDLKVYQLEKEIYEAQQQYIADVQEVQESANQKRIQLEQEYADKVQSINEQLERDIQSLNDQYQNAVESRTNSLYQSYGLFDEVTEKEAVSSDTLMKNLEGQVQEFGEWQDILDQLSARGVDSELMSELQEMGPSAIEEIRALNSMSDDELEKYVSLWSIKHAQAREQAVSELEGMRIETQKQIAQLRVDAEVELEEYRITWQQELAQLEADTSSQLASLRQEFAENVGLIKKDTEAEMQEMTEVAKKILSEAGWTETGQQIPAGLAEGVSLSKSAFLDELTNMALAGVEAVKSTLEINSPSRVFRELGNFTGLGFVSGLSDYVEKSYAAGANMANYATDGLSNAMSIVADLLNGDIDAQPTIRPVLDLSNVMHGAEQINSLFYPQRTIGLAGQASLAFAESGRNGGTTVNVDNNDVVEELRALRSEMAEMTERMERMRVVLDTGTLVGEMAGPMDNALGQRVTRRGRGN</sequence>
<keyword evidence="2" id="KW-0175">Coiled coil</keyword>
<dbReference type="Pfam" id="PF20155">
    <property type="entry name" value="TMP_3"/>
    <property type="match status" value="1"/>
</dbReference>